<comment type="caution">
    <text evidence="1">The sequence shown here is derived from an EMBL/GenBank/DDBJ whole genome shotgun (WGS) entry which is preliminary data.</text>
</comment>
<protein>
    <recommendedName>
        <fullName evidence="3">Lanthionine synthetase-like protein</fullName>
    </recommendedName>
</protein>
<evidence type="ECO:0000313" key="2">
    <source>
        <dbReference type="Proteomes" id="UP000222106"/>
    </source>
</evidence>
<dbReference type="Proteomes" id="UP000222106">
    <property type="component" value="Unassembled WGS sequence"/>
</dbReference>
<accession>A0A2A9EIR9</accession>
<dbReference type="SUPFAM" id="SSF48208">
    <property type="entry name" value="Six-hairpin glycosidases"/>
    <property type="match status" value="1"/>
</dbReference>
<keyword evidence="2" id="KW-1185">Reference proteome</keyword>
<sequence length="392" mass="42443">MTAPHLTVTTRRARASVAQLTELAVRGLPRMWDEDAQSFVQTMRGLPSPDGPVLRQEGTNLRYSAIVALGTSRLRPAEQREALGGRTARDLTSVVAAQALDHRDPGAVALAAWAVAEVTGTPDEALLDRLADLLGRGTPVPTVQASWMLTAALAAPGAAASGRIVSAVRARLLAAQGDQGIFPHVLPASAQGRWRAHVGCFADQVYPVQALARLATARDDAEALAAANRCARRICELQGPAGQWWWHYDVRDGSVVEGFPVYSVHQHAMGPMALIELRGAGGEDHMTEVALGLSWLRTHPEVVEDLVAEDLAVVWRKVYRREPAKAARRLSAVTTSLRTGLHLPGLDRLLPPTRVDHECRPYELGWLLYAWPADDVDRSGADVRPAVTEDRS</sequence>
<dbReference type="RefSeq" id="WP_098485281.1">
    <property type="nucleotide sequence ID" value="NZ_PDJI01000004.1"/>
</dbReference>
<name>A0A2A9EIR9_9MICO</name>
<evidence type="ECO:0000313" key="1">
    <source>
        <dbReference type="EMBL" id="PFG38834.1"/>
    </source>
</evidence>
<dbReference type="InterPro" id="IPR008928">
    <property type="entry name" value="6-hairpin_glycosidase_sf"/>
</dbReference>
<dbReference type="GO" id="GO:0005975">
    <property type="term" value="P:carbohydrate metabolic process"/>
    <property type="evidence" value="ECO:0007669"/>
    <property type="project" value="InterPro"/>
</dbReference>
<gene>
    <name evidence="1" type="ORF">ATJ97_1322</name>
</gene>
<dbReference type="OrthoDB" id="7254827at2"/>
<reference evidence="1 2" key="1">
    <citation type="submission" date="2017-10" db="EMBL/GenBank/DDBJ databases">
        <title>Sequencing the genomes of 1000 actinobacteria strains.</title>
        <authorList>
            <person name="Klenk H.-P."/>
        </authorList>
    </citation>
    <scope>NUCLEOTIDE SEQUENCE [LARGE SCALE GENOMIC DNA]</scope>
    <source>
        <strain evidence="1 2">DSM 21838</strain>
    </source>
</reference>
<organism evidence="1 2">
    <name type="scientific">Georgenia soli</name>
    <dbReference type="NCBI Taxonomy" id="638953"/>
    <lineage>
        <taxon>Bacteria</taxon>
        <taxon>Bacillati</taxon>
        <taxon>Actinomycetota</taxon>
        <taxon>Actinomycetes</taxon>
        <taxon>Micrococcales</taxon>
        <taxon>Bogoriellaceae</taxon>
        <taxon>Georgenia</taxon>
    </lineage>
</organism>
<dbReference type="EMBL" id="PDJI01000004">
    <property type="protein sequence ID" value="PFG38834.1"/>
    <property type="molecule type" value="Genomic_DNA"/>
</dbReference>
<dbReference type="AlphaFoldDB" id="A0A2A9EIR9"/>
<evidence type="ECO:0008006" key="3">
    <source>
        <dbReference type="Google" id="ProtNLM"/>
    </source>
</evidence>
<proteinExistence type="predicted"/>